<feature type="compositionally biased region" description="Gly residues" evidence="1">
    <location>
        <begin position="406"/>
        <end position="423"/>
    </location>
</feature>
<dbReference type="InterPro" id="IPR021728">
    <property type="entry name" value="DUF3300"/>
</dbReference>
<evidence type="ECO:0000313" key="3">
    <source>
        <dbReference type="Proteomes" id="UP001317705"/>
    </source>
</evidence>
<name>A0ABM8EHQ0_9BACT</name>
<feature type="region of interest" description="Disordered" evidence="1">
    <location>
        <begin position="302"/>
        <end position="429"/>
    </location>
</feature>
<dbReference type="RefSeq" id="WP_282002138.1">
    <property type="nucleotide sequence ID" value="NZ_AP027151.1"/>
</dbReference>
<protein>
    <recommendedName>
        <fullName evidence="4">DUF3300 domain-containing protein</fullName>
    </recommendedName>
</protein>
<gene>
    <name evidence="2" type="ORF">GURASL_08920</name>
</gene>
<organism evidence="2 3">
    <name type="scientific">Geotalea uraniireducens</name>
    <dbReference type="NCBI Taxonomy" id="351604"/>
    <lineage>
        <taxon>Bacteria</taxon>
        <taxon>Pseudomonadati</taxon>
        <taxon>Thermodesulfobacteriota</taxon>
        <taxon>Desulfuromonadia</taxon>
        <taxon>Geobacterales</taxon>
        <taxon>Geobacteraceae</taxon>
        <taxon>Geotalea</taxon>
    </lineage>
</organism>
<reference evidence="2 3" key="1">
    <citation type="submission" date="2022-12" db="EMBL/GenBank/DDBJ databases">
        <title>Polyphasic characterization of Geotalea uranireducens NIT-SL11 newly isolated from a complex of sewage sludge and microbially reduced graphene oxide.</title>
        <authorList>
            <person name="Xie L."/>
            <person name="Yoshida N."/>
            <person name="Meng L."/>
        </authorList>
    </citation>
    <scope>NUCLEOTIDE SEQUENCE [LARGE SCALE GENOMIC DNA]</scope>
    <source>
        <strain evidence="2 3">NIT-SL11</strain>
    </source>
</reference>
<feature type="compositionally biased region" description="Low complexity" evidence="1">
    <location>
        <begin position="309"/>
        <end position="333"/>
    </location>
</feature>
<evidence type="ECO:0000313" key="2">
    <source>
        <dbReference type="EMBL" id="BDV41969.1"/>
    </source>
</evidence>
<keyword evidence="3" id="KW-1185">Reference proteome</keyword>
<dbReference type="EMBL" id="AP027151">
    <property type="protein sequence ID" value="BDV41969.1"/>
    <property type="molecule type" value="Genomic_DNA"/>
</dbReference>
<dbReference type="PANTHER" id="PTHR40269">
    <property type="entry name" value="OUTER MEMBRANE PROTEIN-RELATED"/>
    <property type="match status" value="1"/>
</dbReference>
<evidence type="ECO:0000256" key="1">
    <source>
        <dbReference type="SAM" id="MobiDB-lite"/>
    </source>
</evidence>
<dbReference type="PANTHER" id="PTHR40269:SF1">
    <property type="entry name" value="OUTER MEMBRANE PROTEIN"/>
    <property type="match status" value="1"/>
</dbReference>
<evidence type="ECO:0008006" key="4">
    <source>
        <dbReference type="Google" id="ProtNLM"/>
    </source>
</evidence>
<accession>A0ABM8EHQ0</accession>
<proteinExistence type="predicted"/>
<dbReference type="Proteomes" id="UP001317705">
    <property type="component" value="Chromosome"/>
</dbReference>
<sequence length="429" mass="47856">MSRTSIWIRVVSLLVIVLLTVPMVTLAQDDENETANFTKEQLAQLLAPIALYPDELIAQILMASTYPLEIVMADRWVRQNKDLQGEELAQALEQQTWDPSVKSLVNFPSVLAMLSEKLDLTTKLGDAFLEQKQDVMEMIQELRRRAAAAGNLKTTDQQQVINQDDTLVIEPVNPDVVYVPSYDPFVVYGTWWYPDYPPFYFYPAPSLVFTFGFGITLGWPWGYAWGGCDWHHHDVVINIHRNYAHNRFIDRNRYLRRYEERRIVGPDGRGVWAHNPLHRRGVAYGDRATAHRFGQMPARPIENRREVRGFGSSGRSVSPPRTGTVMPETRPGPGAVPPRTVPAPRVGGGTGERGVSLPSTGSRGVRVERGQASRPVAPSPRRESIFSSGFGEGAGARRSSERGRSSFGGGFSKGGFQPGGGGRGQERRR</sequence>
<dbReference type="Pfam" id="PF11737">
    <property type="entry name" value="DUF3300"/>
    <property type="match status" value="1"/>
</dbReference>